<dbReference type="Pfam" id="PF00122">
    <property type="entry name" value="E1-E2_ATPase"/>
    <property type="match status" value="1"/>
</dbReference>
<feature type="transmembrane region" description="Helical" evidence="8">
    <location>
        <begin position="727"/>
        <end position="750"/>
    </location>
</feature>
<feature type="transmembrane region" description="Helical" evidence="8">
    <location>
        <begin position="636"/>
        <end position="655"/>
    </location>
</feature>
<reference evidence="10 11" key="1">
    <citation type="submission" date="2013-06" db="EMBL/GenBank/DDBJ databases">
        <authorList>
            <person name="Weinstock G."/>
            <person name="Sodergren E."/>
            <person name="Lobos E.A."/>
            <person name="Fulton L."/>
            <person name="Fulton R."/>
            <person name="Courtney L."/>
            <person name="Fronick C."/>
            <person name="O'Laughlin M."/>
            <person name="Godfrey J."/>
            <person name="Wilson R.M."/>
            <person name="Miner T."/>
            <person name="Farmer C."/>
            <person name="Delehaunty K."/>
            <person name="Cordes M."/>
            <person name="Minx P."/>
            <person name="Tomlinson C."/>
            <person name="Chen J."/>
            <person name="Wollam A."/>
            <person name="Pepin K.H."/>
            <person name="Bhonagiri V."/>
            <person name="Zhang X."/>
            <person name="Warren W."/>
            <person name="Mitreva M."/>
            <person name="Mardis E.R."/>
            <person name="Wilson R.K."/>
        </authorList>
    </citation>
    <scope>NUCLEOTIDE SEQUENCE [LARGE SCALE GENOMIC DNA]</scope>
    <source>
        <strain evidence="10 11">ATCC 14869</strain>
    </source>
</reference>
<evidence type="ECO:0000256" key="8">
    <source>
        <dbReference type="SAM" id="Phobius"/>
    </source>
</evidence>
<evidence type="ECO:0000259" key="9">
    <source>
        <dbReference type="SMART" id="SM00831"/>
    </source>
</evidence>
<feature type="transmembrane region" description="Helical" evidence="8">
    <location>
        <begin position="596"/>
        <end position="615"/>
    </location>
</feature>
<dbReference type="PRINTS" id="PR00119">
    <property type="entry name" value="CATATPASE"/>
</dbReference>
<evidence type="ECO:0000256" key="1">
    <source>
        <dbReference type="ARBA" id="ARBA00004141"/>
    </source>
</evidence>
<dbReference type="GO" id="GO:0016887">
    <property type="term" value="F:ATP hydrolysis activity"/>
    <property type="evidence" value="ECO:0007669"/>
    <property type="project" value="InterPro"/>
</dbReference>
<dbReference type="Pfam" id="PF00690">
    <property type="entry name" value="Cation_ATPase_N"/>
    <property type="match status" value="1"/>
</dbReference>
<feature type="domain" description="Cation-transporting P-type ATPase N-terminal" evidence="9">
    <location>
        <begin position="1"/>
        <end position="58"/>
    </location>
</feature>
<accession>U2NU20</accession>
<keyword evidence="4" id="KW-0067">ATP-binding</keyword>
<gene>
    <name evidence="10" type="ORF">HMPREF0495_02185</name>
</gene>
<dbReference type="InterPro" id="IPR036412">
    <property type="entry name" value="HAD-like_sf"/>
</dbReference>
<evidence type="ECO:0000256" key="6">
    <source>
        <dbReference type="ARBA" id="ARBA00022989"/>
    </source>
</evidence>
<dbReference type="Gene3D" id="2.70.150.10">
    <property type="entry name" value="Calcium-transporting ATPase, cytoplasmic transduction domain A"/>
    <property type="match status" value="1"/>
</dbReference>
<dbReference type="InterPro" id="IPR008250">
    <property type="entry name" value="ATPase_P-typ_transduc_dom_A_sf"/>
</dbReference>
<dbReference type="SUPFAM" id="SSF81653">
    <property type="entry name" value="Calcium ATPase, transduction domain A"/>
    <property type="match status" value="1"/>
</dbReference>
<feature type="transmembrane region" description="Helical" evidence="8">
    <location>
        <begin position="208"/>
        <end position="229"/>
    </location>
</feature>
<dbReference type="RefSeq" id="WP_021741333.1">
    <property type="nucleotide sequence ID" value="NZ_AZCP01000003.1"/>
</dbReference>
<evidence type="ECO:0000256" key="2">
    <source>
        <dbReference type="ARBA" id="ARBA00022692"/>
    </source>
</evidence>
<dbReference type="InterPro" id="IPR018303">
    <property type="entry name" value="ATPase_P-typ_P_site"/>
</dbReference>
<dbReference type="InterPro" id="IPR023299">
    <property type="entry name" value="ATPase_P-typ_cyto_dom_N"/>
</dbReference>
<dbReference type="Proteomes" id="UP000016644">
    <property type="component" value="Unassembled WGS sequence"/>
</dbReference>
<dbReference type="InterPro" id="IPR023298">
    <property type="entry name" value="ATPase_P-typ_TM_dom_sf"/>
</dbReference>
<dbReference type="PATRIC" id="fig|649758.3.peg.1944"/>
<dbReference type="Gene3D" id="1.20.1110.10">
    <property type="entry name" value="Calcium-transporting ATPase, transmembrane domain"/>
    <property type="match status" value="1"/>
</dbReference>
<dbReference type="GeneID" id="56991817"/>
<sequence length="757" mass="82322">MTLKGLTDEQAELRLKKDGPNEVASHDFNFGKSVLSRLWEPSAWILEVALIIEIVLGKTIQAGFIVLMLLFAAINGAVQEGRASRVLGKLSKQLSLTSRVIRSDKWISIPSRALVVGDIIDLHRGNLIPADAQLLDSGLEVDESSITGESTAVTKSVKDNVYAGTEILKGNSMAEVIATGARSRSGKTVNLATTSSAPGHLQQLLSRIIGYLAILDTVLAVVILITSFIRGESSLSMVPFLGMLFIATIPIAMPSSFSVANAVEARVLSDEDILVSNLTGIQEAGNLNILLVDKTGTITENQTKVVSFLNTSQLSDYDVLYLARQATDYHQPSVVDTAVQSYTEKMGQYNALDFKPFDPSLGYSEAIVNTSQKSHVIRLGSLKRLVDADTIESAKWRKQLNTGRSLAVTDDDELIGIFILRDAPRNDSRASILEIQRRGVRVMMLTGDNAVTAQQVAREVGLKGDIIASEDFQKMTDFSKVAGIAGVLPEDKLAIVEKLQVDGYVVGMTGDGINDAPALKRAEVGVAVANAADLAKKSAKIILMKTGLSSFPQILDSGHRVYQRMMTWTITKLARTAELTLMLTFGYLVFKQIPLSLNAMVLVAILNDLVTLVLGTDNTTISYKPEQWNFRRLSSIAGILTVGWTVTGIAMLTWLHQSELAAGQISSAMYVFLIASAMLTILMTRTKSFFWSSRPSKWVVTAIALNLFLTLVLSVFGLGIAAISIRLIIKLIILVLVVGVLLDCALVWFYSKRNPRE</sequence>
<dbReference type="HOGENOM" id="CLU_002360_6_4_9"/>
<dbReference type="NCBIfam" id="TIGR01494">
    <property type="entry name" value="ATPase_P-type"/>
    <property type="match status" value="2"/>
</dbReference>
<organism evidence="10 11">
    <name type="scientific">Levilactobacillus brevis ATCC 14869 = DSM 20054</name>
    <dbReference type="NCBI Taxonomy" id="649758"/>
    <lineage>
        <taxon>Bacteria</taxon>
        <taxon>Bacillati</taxon>
        <taxon>Bacillota</taxon>
        <taxon>Bacilli</taxon>
        <taxon>Lactobacillales</taxon>
        <taxon>Lactobacillaceae</taxon>
        <taxon>Levilactobacillus</taxon>
    </lineage>
</organism>
<dbReference type="Pfam" id="PF00702">
    <property type="entry name" value="Hydrolase"/>
    <property type="match status" value="1"/>
</dbReference>
<dbReference type="InterPro" id="IPR004014">
    <property type="entry name" value="ATPase_P-typ_cation-transptr_N"/>
</dbReference>
<dbReference type="PROSITE" id="PS00154">
    <property type="entry name" value="ATPASE_E1_E2"/>
    <property type="match status" value="1"/>
</dbReference>
<dbReference type="SUPFAM" id="SSF56784">
    <property type="entry name" value="HAD-like"/>
    <property type="match status" value="1"/>
</dbReference>
<dbReference type="SFLD" id="SFLDG00002">
    <property type="entry name" value="C1.7:_P-type_atpase_like"/>
    <property type="match status" value="1"/>
</dbReference>
<dbReference type="InterPro" id="IPR001757">
    <property type="entry name" value="P_typ_ATPase"/>
</dbReference>
<keyword evidence="7 8" id="KW-0472">Membrane</keyword>
<dbReference type="Gene3D" id="3.40.1110.10">
    <property type="entry name" value="Calcium-transporting ATPase, cytoplasmic domain N"/>
    <property type="match status" value="1"/>
</dbReference>
<name>U2NU20_LEVBR</name>
<keyword evidence="5" id="KW-1278">Translocase</keyword>
<dbReference type="PANTHER" id="PTHR42861">
    <property type="entry name" value="CALCIUM-TRANSPORTING ATPASE"/>
    <property type="match status" value="1"/>
</dbReference>
<dbReference type="SFLD" id="SFLDS00003">
    <property type="entry name" value="Haloacid_Dehalogenase"/>
    <property type="match status" value="1"/>
</dbReference>
<dbReference type="SUPFAM" id="SSF81665">
    <property type="entry name" value="Calcium ATPase, transmembrane domain M"/>
    <property type="match status" value="1"/>
</dbReference>
<dbReference type="AlphaFoldDB" id="U2NU20"/>
<dbReference type="GO" id="GO:0005524">
    <property type="term" value="F:ATP binding"/>
    <property type="evidence" value="ECO:0007669"/>
    <property type="project" value="UniProtKB-KW"/>
</dbReference>
<comment type="caution">
    <text evidence="10">The sequence shown here is derived from an EMBL/GenBank/DDBJ whole genome shotgun (WGS) entry which is preliminary data.</text>
</comment>
<dbReference type="InterPro" id="IPR059000">
    <property type="entry name" value="ATPase_P-type_domA"/>
</dbReference>
<comment type="subcellular location">
    <subcellularLocation>
        <location evidence="1">Membrane</location>
        <topology evidence="1">Multi-pass membrane protein</topology>
    </subcellularLocation>
</comment>
<dbReference type="EMBL" id="AWVK01000107">
    <property type="protein sequence ID" value="ERK41505.1"/>
    <property type="molecule type" value="Genomic_DNA"/>
</dbReference>
<evidence type="ECO:0000313" key="11">
    <source>
        <dbReference type="Proteomes" id="UP000016644"/>
    </source>
</evidence>
<dbReference type="Gene3D" id="3.40.50.1000">
    <property type="entry name" value="HAD superfamily/HAD-like"/>
    <property type="match status" value="1"/>
</dbReference>
<proteinExistence type="predicted"/>
<keyword evidence="6 8" id="KW-1133">Transmembrane helix</keyword>
<feature type="transmembrane region" description="Helical" evidence="8">
    <location>
        <begin position="667"/>
        <end position="686"/>
    </location>
</feature>
<evidence type="ECO:0000313" key="10">
    <source>
        <dbReference type="EMBL" id="ERK41505.1"/>
    </source>
</evidence>
<evidence type="ECO:0000256" key="3">
    <source>
        <dbReference type="ARBA" id="ARBA00022741"/>
    </source>
</evidence>
<feature type="transmembrane region" description="Helical" evidence="8">
    <location>
        <begin position="235"/>
        <end position="253"/>
    </location>
</feature>
<evidence type="ECO:0000256" key="7">
    <source>
        <dbReference type="ARBA" id="ARBA00023136"/>
    </source>
</evidence>
<evidence type="ECO:0000256" key="4">
    <source>
        <dbReference type="ARBA" id="ARBA00022840"/>
    </source>
</evidence>
<feature type="transmembrane region" description="Helical" evidence="8">
    <location>
        <begin position="698"/>
        <end position="721"/>
    </location>
</feature>
<dbReference type="InterPro" id="IPR044492">
    <property type="entry name" value="P_typ_ATPase_HD_dom"/>
</dbReference>
<evidence type="ECO:0000256" key="5">
    <source>
        <dbReference type="ARBA" id="ARBA00022967"/>
    </source>
</evidence>
<dbReference type="GO" id="GO:0016020">
    <property type="term" value="C:membrane"/>
    <property type="evidence" value="ECO:0007669"/>
    <property type="project" value="UniProtKB-SubCell"/>
</dbReference>
<dbReference type="SFLD" id="SFLDF00027">
    <property type="entry name" value="p-type_atpase"/>
    <property type="match status" value="1"/>
</dbReference>
<keyword evidence="2 8" id="KW-0812">Transmembrane</keyword>
<dbReference type="InterPro" id="IPR023214">
    <property type="entry name" value="HAD_sf"/>
</dbReference>
<dbReference type="SMART" id="SM00831">
    <property type="entry name" value="Cation_ATPase_N"/>
    <property type="match status" value="1"/>
</dbReference>
<keyword evidence="3" id="KW-0547">Nucleotide-binding</keyword>
<protein>
    <submittedName>
        <fullName evidence="10">E1-E2 ATPase</fullName>
    </submittedName>
</protein>